<keyword evidence="1" id="KW-1133">Transmembrane helix</keyword>
<dbReference type="EMBL" id="QKWP01001614">
    <property type="protein sequence ID" value="RIB07703.1"/>
    <property type="molecule type" value="Genomic_DNA"/>
</dbReference>
<comment type="caution">
    <text evidence="2">The sequence shown here is derived from an EMBL/GenBank/DDBJ whole genome shotgun (WGS) entry which is preliminary data.</text>
</comment>
<feature type="transmembrane region" description="Helical" evidence="1">
    <location>
        <begin position="38"/>
        <end position="61"/>
    </location>
</feature>
<evidence type="ECO:0000313" key="3">
    <source>
        <dbReference type="Proteomes" id="UP000266673"/>
    </source>
</evidence>
<evidence type="ECO:0000256" key="1">
    <source>
        <dbReference type="SAM" id="Phobius"/>
    </source>
</evidence>
<proteinExistence type="predicted"/>
<name>A0A397UK22_9GLOM</name>
<gene>
    <name evidence="2" type="ORF">C2G38_2112989</name>
</gene>
<sequence>MYIRTYVRSYVCTVHTNSTNYVQYVVLSDFYFMNLRKFIKFCIFNYFYAWFGLNLYIYFLYVW</sequence>
<reference evidence="2 3" key="1">
    <citation type="submission" date="2018-06" db="EMBL/GenBank/DDBJ databases">
        <title>Comparative genomics reveals the genomic features of Rhizophagus irregularis, R. cerebriforme, R. diaphanum and Gigaspora rosea, and their symbiotic lifestyle signature.</title>
        <authorList>
            <person name="Morin E."/>
            <person name="San Clemente H."/>
            <person name="Chen E.C.H."/>
            <person name="De La Providencia I."/>
            <person name="Hainaut M."/>
            <person name="Kuo A."/>
            <person name="Kohler A."/>
            <person name="Murat C."/>
            <person name="Tang N."/>
            <person name="Roy S."/>
            <person name="Loubradou J."/>
            <person name="Henrissat B."/>
            <person name="Grigoriev I.V."/>
            <person name="Corradi N."/>
            <person name="Roux C."/>
            <person name="Martin F.M."/>
        </authorList>
    </citation>
    <scope>NUCLEOTIDE SEQUENCE [LARGE SCALE GENOMIC DNA]</scope>
    <source>
        <strain evidence="2 3">DAOM 194757</strain>
    </source>
</reference>
<organism evidence="2 3">
    <name type="scientific">Gigaspora rosea</name>
    <dbReference type="NCBI Taxonomy" id="44941"/>
    <lineage>
        <taxon>Eukaryota</taxon>
        <taxon>Fungi</taxon>
        <taxon>Fungi incertae sedis</taxon>
        <taxon>Mucoromycota</taxon>
        <taxon>Glomeromycotina</taxon>
        <taxon>Glomeromycetes</taxon>
        <taxon>Diversisporales</taxon>
        <taxon>Gigasporaceae</taxon>
        <taxon>Gigaspora</taxon>
    </lineage>
</organism>
<keyword evidence="1" id="KW-0472">Membrane</keyword>
<dbReference type="Proteomes" id="UP000266673">
    <property type="component" value="Unassembled WGS sequence"/>
</dbReference>
<dbReference type="AlphaFoldDB" id="A0A397UK22"/>
<keyword evidence="3" id="KW-1185">Reference proteome</keyword>
<keyword evidence="1" id="KW-0812">Transmembrane</keyword>
<evidence type="ECO:0000313" key="2">
    <source>
        <dbReference type="EMBL" id="RIB07703.1"/>
    </source>
</evidence>
<protein>
    <submittedName>
        <fullName evidence="2">Uncharacterized protein</fullName>
    </submittedName>
</protein>
<accession>A0A397UK22</accession>